<dbReference type="AlphaFoldDB" id="A0A8S4PRT6"/>
<accession>A0A8S4PRT6</accession>
<dbReference type="EMBL" id="CAIIXF020000010">
    <property type="protein sequence ID" value="CAH1796569.1"/>
    <property type="molecule type" value="Genomic_DNA"/>
</dbReference>
<organism evidence="1 2">
    <name type="scientific">Owenia fusiformis</name>
    <name type="common">Polychaete worm</name>
    <dbReference type="NCBI Taxonomy" id="6347"/>
    <lineage>
        <taxon>Eukaryota</taxon>
        <taxon>Metazoa</taxon>
        <taxon>Spiralia</taxon>
        <taxon>Lophotrochozoa</taxon>
        <taxon>Annelida</taxon>
        <taxon>Polychaeta</taxon>
        <taxon>Sedentaria</taxon>
        <taxon>Canalipalpata</taxon>
        <taxon>Sabellida</taxon>
        <taxon>Oweniida</taxon>
        <taxon>Oweniidae</taxon>
        <taxon>Owenia</taxon>
    </lineage>
</organism>
<name>A0A8S4PRT6_OWEFU</name>
<evidence type="ECO:0000313" key="2">
    <source>
        <dbReference type="Proteomes" id="UP000749559"/>
    </source>
</evidence>
<dbReference type="Proteomes" id="UP000749559">
    <property type="component" value="Unassembled WGS sequence"/>
</dbReference>
<sequence>MYTSIDVHFSLQMIFQIHIVHTAVLNVHATFIFFSNTTYYGPSKYTLALQFQTFNELCNSEGVKKKKDRCFSNVNASIVFKLLNFTECCLENCILYVPCPSENVEFAFNK</sequence>
<keyword evidence="2" id="KW-1185">Reference proteome</keyword>
<reference evidence="1" key="1">
    <citation type="submission" date="2022-03" db="EMBL/GenBank/DDBJ databases">
        <authorList>
            <person name="Martin C."/>
        </authorList>
    </citation>
    <scope>NUCLEOTIDE SEQUENCE</scope>
</reference>
<gene>
    <name evidence="1" type="ORF">OFUS_LOCUS20963</name>
</gene>
<proteinExistence type="predicted"/>
<comment type="caution">
    <text evidence="1">The sequence shown here is derived from an EMBL/GenBank/DDBJ whole genome shotgun (WGS) entry which is preliminary data.</text>
</comment>
<evidence type="ECO:0000313" key="1">
    <source>
        <dbReference type="EMBL" id="CAH1796569.1"/>
    </source>
</evidence>
<protein>
    <submittedName>
        <fullName evidence="1">Uncharacterized protein</fullName>
    </submittedName>
</protein>